<evidence type="ECO:0000313" key="1">
    <source>
        <dbReference type="EMBL" id="QQV90486.1"/>
    </source>
</evidence>
<accession>A0A8E4ZCD8</accession>
<organism evidence="1 2">
    <name type="scientific">Olleya phage Harreka_1</name>
    <dbReference type="NCBI Taxonomy" id="2745673"/>
    <lineage>
        <taxon>Viruses</taxon>
        <taxon>Duplodnaviria</taxon>
        <taxon>Heunggongvirae</taxon>
        <taxon>Uroviricota</taxon>
        <taxon>Caudoviricetes</taxon>
        <taxon>Aggregaviridae</taxon>
        <taxon>Harrekavirus</taxon>
        <taxon>Harrekavirus harreka</taxon>
    </lineage>
</organism>
<protein>
    <submittedName>
        <fullName evidence="1">Structural protein</fullName>
    </submittedName>
</protein>
<keyword evidence="2" id="KW-1185">Reference proteome</keyword>
<dbReference type="Proteomes" id="UP000693706">
    <property type="component" value="Segment"/>
</dbReference>
<evidence type="ECO:0000313" key="2">
    <source>
        <dbReference type="Proteomes" id="UP000693706"/>
    </source>
</evidence>
<proteinExistence type="predicted"/>
<sequence>MYLHTRDYYQRQLTIPTSSGLSANGEPDKIEIFADGAPRMFLKNALGNVLFKELDSYVTNGVLDNAAPQKWLNLVNGVEYTKNNVEKAWNGLTYSEGAFKTSILAYFSYYEWLVDNISNTTSFGEVVGKSKGGENVDSTQKVTEIWNEFVNMNQSKYNYTHANVSFVNGVKFTDWYNDSESNYVSLVTFLKDNEDDYTDAPCKLYTIKNQFGI</sequence>
<name>A0A8E4ZCD8_9CAUD</name>
<gene>
    <name evidence="1" type="ORF">Harreka1_79</name>
</gene>
<dbReference type="EMBL" id="MT732457">
    <property type="protein sequence ID" value="QQV90486.1"/>
    <property type="molecule type" value="Genomic_DNA"/>
</dbReference>
<reference evidence="1" key="1">
    <citation type="submission" date="2020-07" db="EMBL/GenBank/DDBJ databases">
        <title>Highly diverse flavobacterial phages as mortality factor during North Sea spring blooms.</title>
        <authorList>
            <person name="Bartlau N."/>
            <person name="Wichels A."/>
            <person name="Krohne G."/>
            <person name="Adriaenssens E.M."/>
            <person name="Heins A."/>
            <person name="Fuchs B.M."/>
            <person name="Amann R."/>
            <person name="Moraru C."/>
        </authorList>
    </citation>
    <scope>NUCLEOTIDE SEQUENCE</scope>
</reference>